<dbReference type="AlphaFoldDB" id="I8AN90"/>
<evidence type="ECO:0000313" key="2">
    <source>
        <dbReference type="EMBL" id="EIT87244.1"/>
    </source>
</evidence>
<dbReference type="STRING" id="1196324.A374_01134"/>
<accession>I8AN90</accession>
<comment type="caution">
    <text evidence="2">The sequence shown here is derived from an EMBL/GenBank/DDBJ whole genome shotgun (WGS) entry which is preliminary data.</text>
</comment>
<protein>
    <submittedName>
        <fullName evidence="2">Uncharacterized protein</fullName>
    </submittedName>
</protein>
<dbReference type="PATRIC" id="fig|1196324.3.peg.225"/>
<dbReference type="RefSeq" id="WP_007200333.1">
    <property type="nucleotide sequence ID" value="NZ_AKKV01000008.1"/>
</dbReference>
<reference evidence="2 3" key="1">
    <citation type="journal article" date="2012" name="J. Bacteriol.">
        <title>Genome of Bacillus macauensis ZFHKF-1, a Long-Chain-Forming Bacterium.</title>
        <authorList>
            <person name="Cai L."/>
            <person name="Zhang T."/>
        </authorList>
    </citation>
    <scope>NUCLEOTIDE SEQUENCE [LARGE SCALE GENOMIC DNA]</scope>
    <source>
        <strain evidence="2 3">ZFHKF-1</strain>
    </source>
</reference>
<evidence type="ECO:0000313" key="3">
    <source>
        <dbReference type="Proteomes" id="UP000004080"/>
    </source>
</evidence>
<keyword evidence="3" id="KW-1185">Reference proteome</keyword>
<feature type="chain" id="PRO_5003713173" evidence="1">
    <location>
        <begin position="25"/>
        <end position="185"/>
    </location>
</feature>
<dbReference type="EMBL" id="AKKV01000008">
    <property type="protein sequence ID" value="EIT87244.1"/>
    <property type="molecule type" value="Genomic_DNA"/>
</dbReference>
<sequence length="185" mass="20634">MKRMKYAVAFMCLLLFAVTGDVYAVGTKEEVKHNAPLLSYEQAVNRAAALTGEKVATIKKKHPNNHRTSCYWMELSTKLKGTSASVVLLPQVCKKGDVLSIQTTRDPLALTITGNKAFEGTVAVDLEPSGYYFVVNGNFYQEANVMKHHVKKVQKGHYKATLLVSPRAQYASSYYSGLHYKRIIQ</sequence>
<keyword evidence="1" id="KW-0732">Signal</keyword>
<evidence type="ECO:0000256" key="1">
    <source>
        <dbReference type="SAM" id="SignalP"/>
    </source>
</evidence>
<feature type="signal peptide" evidence="1">
    <location>
        <begin position="1"/>
        <end position="24"/>
    </location>
</feature>
<dbReference type="Proteomes" id="UP000004080">
    <property type="component" value="Unassembled WGS sequence"/>
</dbReference>
<dbReference type="OrthoDB" id="2680625at2"/>
<organism evidence="2 3">
    <name type="scientific">Fictibacillus macauensis ZFHKF-1</name>
    <dbReference type="NCBI Taxonomy" id="1196324"/>
    <lineage>
        <taxon>Bacteria</taxon>
        <taxon>Bacillati</taxon>
        <taxon>Bacillota</taxon>
        <taxon>Bacilli</taxon>
        <taxon>Bacillales</taxon>
        <taxon>Fictibacillaceae</taxon>
        <taxon>Fictibacillus</taxon>
    </lineage>
</organism>
<proteinExistence type="predicted"/>
<gene>
    <name evidence="2" type="ORF">A374_01134</name>
</gene>
<name>I8AN90_9BACL</name>